<protein>
    <submittedName>
        <fullName evidence="1">Uncharacterized protein</fullName>
    </submittedName>
</protein>
<accession>M8BKH6</accession>
<organism evidence="1">
    <name type="scientific">Aegilops tauschii</name>
    <name type="common">Tausch's goatgrass</name>
    <name type="synonym">Aegilops squarrosa</name>
    <dbReference type="NCBI Taxonomy" id="37682"/>
    <lineage>
        <taxon>Eukaryota</taxon>
        <taxon>Viridiplantae</taxon>
        <taxon>Streptophyta</taxon>
        <taxon>Embryophyta</taxon>
        <taxon>Tracheophyta</taxon>
        <taxon>Spermatophyta</taxon>
        <taxon>Magnoliopsida</taxon>
        <taxon>Liliopsida</taxon>
        <taxon>Poales</taxon>
        <taxon>Poaceae</taxon>
        <taxon>BOP clade</taxon>
        <taxon>Pooideae</taxon>
        <taxon>Triticodae</taxon>
        <taxon>Triticeae</taxon>
        <taxon>Triticinae</taxon>
        <taxon>Aegilops</taxon>
    </lineage>
</organism>
<proteinExistence type="predicted"/>
<sequence length="89" mass="9089">MGSRVAASLLRRGRDQASALMTIPRLPRSAPAPPPAPSRVGSGSCGGGARHLPPPPPPQSAGGLFAASRVASYHAFRSFGPKVTFCPQS</sequence>
<dbReference type="EnsemblPlants" id="EMT07244">
    <property type="protein sequence ID" value="EMT07244"/>
    <property type="gene ID" value="F775_43023"/>
</dbReference>
<reference evidence="1" key="1">
    <citation type="submission" date="2015-06" db="UniProtKB">
        <authorList>
            <consortium name="EnsemblPlants"/>
        </authorList>
    </citation>
    <scope>IDENTIFICATION</scope>
</reference>
<name>M8BKH6_AEGTA</name>
<dbReference type="AlphaFoldDB" id="M8BKH6"/>
<evidence type="ECO:0000313" key="1">
    <source>
        <dbReference type="EnsemblPlants" id="EMT07244"/>
    </source>
</evidence>